<comment type="similarity">
    <text evidence="2 4">Belongs to the Nudix hydrolase family.</text>
</comment>
<keyword evidence="3 4" id="KW-0378">Hydrolase</keyword>
<dbReference type="KEGG" id="jte:ASJ30_11850"/>
<dbReference type="SUPFAM" id="SSF55811">
    <property type="entry name" value="Nudix"/>
    <property type="match status" value="1"/>
</dbReference>
<dbReference type="InterPro" id="IPR000086">
    <property type="entry name" value="NUDIX_hydrolase_dom"/>
</dbReference>
<proteinExistence type="inferred from homology"/>
<evidence type="ECO:0000256" key="1">
    <source>
        <dbReference type="ARBA" id="ARBA00001946"/>
    </source>
</evidence>
<dbReference type="Gene3D" id="3.90.79.10">
    <property type="entry name" value="Nucleoside Triphosphate Pyrophosphohydrolase"/>
    <property type="match status" value="1"/>
</dbReference>
<evidence type="ECO:0000256" key="2">
    <source>
        <dbReference type="ARBA" id="ARBA00005582"/>
    </source>
</evidence>
<dbReference type="InterPro" id="IPR020084">
    <property type="entry name" value="NUDIX_hydrolase_CS"/>
</dbReference>
<dbReference type="PROSITE" id="PS51462">
    <property type="entry name" value="NUDIX"/>
    <property type="match status" value="1"/>
</dbReference>
<dbReference type="GO" id="GO:0016787">
    <property type="term" value="F:hydrolase activity"/>
    <property type="evidence" value="ECO:0007669"/>
    <property type="project" value="UniProtKB-KW"/>
</dbReference>
<dbReference type="RefSeq" id="WP_072625290.1">
    <property type="nucleotide sequence ID" value="NZ_CP013290.1"/>
</dbReference>
<dbReference type="EMBL" id="CP013290">
    <property type="protein sequence ID" value="APH02135.1"/>
    <property type="molecule type" value="Genomic_DNA"/>
</dbReference>
<dbReference type="PANTHER" id="PTHR43046:SF14">
    <property type="entry name" value="MUTT_NUDIX FAMILY PROTEIN"/>
    <property type="match status" value="1"/>
</dbReference>
<comment type="cofactor">
    <cofactor evidence="1">
        <name>Mg(2+)</name>
        <dbReference type="ChEBI" id="CHEBI:18420"/>
    </cofactor>
</comment>
<evidence type="ECO:0000313" key="6">
    <source>
        <dbReference type="EMBL" id="APH02135.1"/>
    </source>
</evidence>
<dbReference type="AlphaFoldDB" id="A0A1L3MIA5"/>
<accession>A0A1L3MIA5</accession>
<evidence type="ECO:0000313" key="7">
    <source>
        <dbReference type="Proteomes" id="UP000182938"/>
    </source>
</evidence>
<keyword evidence="7" id="KW-1185">Reference proteome</keyword>
<reference evidence="6 7" key="1">
    <citation type="submission" date="2015-11" db="EMBL/GenBank/DDBJ databases">
        <authorList>
            <person name="Zhang Y."/>
            <person name="Guo Z."/>
        </authorList>
    </citation>
    <scope>NUCLEOTIDE SEQUENCE [LARGE SCALE GENOMIC DNA]</scope>
    <source>
        <strain evidence="6 7">YFY001</strain>
    </source>
</reference>
<evidence type="ECO:0000256" key="4">
    <source>
        <dbReference type="RuleBase" id="RU003476"/>
    </source>
</evidence>
<dbReference type="PROSITE" id="PS00893">
    <property type="entry name" value="NUDIX_BOX"/>
    <property type="match status" value="1"/>
</dbReference>
<evidence type="ECO:0000259" key="5">
    <source>
        <dbReference type="PROSITE" id="PS51462"/>
    </source>
</evidence>
<dbReference type="InterPro" id="IPR015797">
    <property type="entry name" value="NUDIX_hydrolase-like_dom_sf"/>
</dbReference>
<dbReference type="CDD" id="cd02883">
    <property type="entry name" value="NUDIX_Hydrolase"/>
    <property type="match status" value="1"/>
</dbReference>
<organism evidence="6 7">
    <name type="scientific">Janibacter indicus</name>
    <dbReference type="NCBI Taxonomy" id="857417"/>
    <lineage>
        <taxon>Bacteria</taxon>
        <taxon>Bacillati</taxon>
        <taxon>Actinomycetota</taxon>
        <taxon>Actinomycetes</taxon>
        <taxon>Micrococcales</taxon>
        <taxon>Intrasporangiaceae</taxon>
        <taxon>Janibacter</taxon>
    </lineage>
</organism>
<dbReference type="InterPro" id="IPR020476">
    <property type="entry name" value="Nudix_hydrolase"/>
</dbReference>
<dbReference type="Proteomes" id="UP000182938">
    <property type="component" value="Chromosome"/>
</dbReference>
<dbReference type="PANTHER" id="PTHR43046">
    <property type="entry name" value="GDP-MANNOSE MANNOSYL HYDROLASE"/>
    <property type="match status" value="1"/>
</dbReference>
<dbReference type="Pfam" id="PF00293">
    <property type="entry name" value="NUDIX"/>
    <property type="match status" value="1"/>
</dbReference>
<dbReference type="PRINTS" id="PR00502">
    <property type="entry name" value="NUDIXFAMILY"/>
</dbReference>
<feature type="domain" description="Nudix hydrolase" evidence="5">
    <location>
        <begin position="76"/>
        <end position="216"/>
    </location>
</feature>
<evidence type="ECO:0000256" key="3">
    <source>
        <dbReference type="ARBA" id="ARBA00022801"/>
    </source>
</evidence>
<gene>
    <name evidence="6" type="ORF">ASJ30_11850</name>
</gene>
<name>A0A1L3MIA5_9MICO</name>
<protein>
    <recommendedName>
        <fullName evidence="5">Nudix hydrolase domain-containing protein</fullName>
    </recommendedName>
</protein>
<sequence>MSVVVVADGPGGEVGRWPLAHGQDPADLLAAHGWSGAPTGSDLAGGDVEVRWQVSPLPGPVPPVTPQTAPPGATVLQRLAAYALVVDEGRLLMSQLSDRVGGAGGLWTLPGGGVDPGESPADGVVREVHEETGQEVVVDELVQVQSRHWVGDVAAGERHEDFHAVRLIHRATCPRPTPAHVVEVDGSTGAAAWVPLAEVGDLPLAEMVRLAWPWVPGSDSYPL</sequence>